<dbReference type="Proteomes" id="UP001153620">
    <property type="component" value="Chromosome 2"/>
</dbReference>
<reference evidence="6" key="1">
    <citation type="submission" date="2022-01" db="EMBL/GenBank/DDBJ databases">
        <authorList>
            <person name="King R."/>
        </authorList>
    </citation>
    <scope>NUCLEOTIDE SEQUENCE</scope>
</reference>
<feature type="transmembrane region" description="Helical" evidence="5">
    <location>
        <begin position="37"/>
        <end position="61"/>
    </location>
</feature>
<feature type="transmembrane region" description="Helical" evidence="5">
    <location>
        <begin position="217"/>
        <end position="240"/>
    </location>
</feature>
<feature type="transmembrane region" description="Helical" evidence="5">
    <location>
        <begin position="310"/>
        <end position="328"/>
    </location>
</feature>
<feature type="transmembrane region" description="Helical" evidence="5">
    <location>
        <begin position="278"/>
        <end position="298"/>
    </location>
</feature>
<keyword evidence="7" id="KW-1185">Reference proteome</keyword>
<name>A0A9N9WU44_9DIPT</name>
<feature type="transmembrane region" description="Helical" evidence="5">
    <location>
        <begin position="136"/>
        <end position="154"/>
    </location>
</feature>
<dbReference type="SUPFAM" id="SSF103473">
    <property type="entry name" value="MFS general substrate transporter"/>
    <property type="match status" value="1"/>
</dbReference>
<comment type="subcellular location">
    <subcellularLocation>
        <location evidence="1">Membrane</location>
        <topology evidence="1">Multi-pass membrane protein</topology>
    </subcellularLocation>
</comment>
<dbReference type="OrthoDB" id="6415790at2759"/>
<keyword evidence="4 5" id="KW-0472">Membrane</keyword>
<dbReference type="EMBL" id="OU895878">
    <property type="protein sequence ID" value="CAG9804194.1"/>
    <property type="molecule type" value="Genomic_DNA"/>
</dbReference>
<keyword evidence="2 5" id="KW-0812">Transmembrane</keyword>
<gene>
    <name evidence="6" type="ORF">CHIRRI_LOCUS7087</name>
</gene>
<evidence type="ECO:0000256" key="4">
    <source>
        <dbReference type="ARBA" id="ARBA00023136"/>
    </source>
</evidence>
<protein>
    <recommendedName>
        <fullName evidence="8">Acetyl-coenzyme A transporter 1</fullName>
    </recommendedName>
</protein>
<evidence type="ECO:0000313" key="7">
    <source>
        <dbReference type="Proteomes" id="UP001153620"/>
    </source>
</evidence>
<feature type="transmembrane region" description="Helical" evidence="5">
    <location>
        <begin position="349"/>
        <end position="367"/>
    </location>
</feature>
<dbReference type="PANTHER" id="PTHR12778">
    <property type="entry name" value="SOLUTE CARRIER FAMILY 33 ACETYL-COA TRANSPORTER -RELATED"/>
    <property type="match status" value="1"/>
</dbReference>
<sequence>MESEPNHCEILCLKNETDGNDEENEEKVDLTGDYGNAALLVLLYMFQGLLLGLCTAVPILLQNRGASYKEQALFTLVYYPFSLKVIWAPIIDACYINKFGRRKTWIIPSQILIGVSMIISSQYIDVWMGDEAKNSPNIIALTAVFFAMRFCASVQDCAADGWALCLLKKRNIGHVATCEMVGISAGWLIGYVILLVFESKEFCNSYLYSVPKDEGLLSLGGFLKFWGITFLMITALIAIFKKENSEMAEKLEEHPDYGIRKAYPTLWKVLNLKPVIKFSLFLLTIKVSFAACDAVSSLKLLEYGIPKDKIALMAMPLLPIQILLPVFISRFVTGKYPLDFYIKAFRFRLFMSVIMVLYIYLTPWMISGPEISFFYYAGIFVVYLLYHIPFRAMSISDTAFFARVSDPLIGGTYMTLLNTISNMGGKWSQTFFLWLVDIISWKECIHDEFSNSTLLLSTNKCNTKDEKEICVKNGGKCYTEIDGYYIEAIFCLIYGLIFYKLNKKTVEYLGRLPTDDWHILSKDYENVKIKKDENLLSS</sequence>
<evidence type="ECO:0008006" key="8">
    <source>
        <dbReference type="Google" id="ProtNLM"/>
    </source>
</evidence>
<dbReference type="GO" id="GO:0016020">
    <property type="term" value="C:membrane"/>
    <property type="evidence" value="ECO:0007669"/>
    <property type="project" value="UniProtKB-SubCell"/>
</dbReference>
<dbReference type="Gene3D" id="1.20.1250.20">
    <property type="entry name" value="MFS general substrate transporter like domains"/>
    <property type="match status" value="1"/>
</dbReference>
<dbReference type="GO" id="GO:0008521">
    <property type="term" value="F:acetyl-CoA transmembrane transporter activity"/>
    <property type="evidence" value="ECO:0007669"/>
    <property type="project" value="InterPro"/>
</dbReference>
<evidence type="ECO:0000313" key="6">
    <source>
        <dbReference type="EMBL" id="CAG9804194.1"/>
    </source>
</evidence>
<evidence type="ECO:0000256" key="1">
    <source>
        <dbReference type="ARBA" id="ARBA00004141"/>
    </source>
</evidence>
<accession>A0A9N9WU44</accession>
<proteinExistence type="predicted"/>
<organism evidence="6 7">
    <name type="scientific">Chironomus riparius</name>
    <dbReference type="NCBI Taxonomy" id="315576"/>
    <lineage>
        <taxon>Eukaryota</taxon>
        <taxon>Metazoa</taxon>
        <taxon>Ecdysozoa</taxon>
        <taxon>Arthropoda</taxon>
        <taxon>Hexapoda</taxon>
        <taxon>Insecta</taxon>
        <taxon>Pterygota</taxon>
        <taxon>Neoptera</taxon>
        <taxon>Endopterygota</taxon>
        <taxon>Diptera</taxon>
        <taxon>Nematocera</taxon>
        <taxon>Chironomoidea</taxon>
        <taxon>Chironomidae</taxon>
        <taxon>Chironominae</taxon>
        <taxon>Chironomus</taxon>
    </lineage>
</organism>
<feature type="transmembrane region" description="Helical" evidence="5">
    <location>
        <begin position="373"/>
        <end position="390"/>
    </location>
</feature>
<dbReference type="PANTHER" id="PTHR12778:SF9">
    <property type="entry name" value="ACETYL-COENZYME A TRANSPORTER 1"/>
    <property type="match status" value="1"/>
</dbReference>
<dbReference type="AlphaFoldDB" id="A0A9N9WU44"/>
<feature type="transmembrane region" description="Helical" evidence="5">
    <location>
        <begin position="175"/>
        <end position="197"/>
    </location>
</feature>
<evidence type="ECO:0000256" key="2">
    <source>
        <dbReference type="ARBA" id="ARBA00022692"/>
    </source>
</evidence>
<dbReference type="InterPro" id="IPR024371">
    <property type="entry name" value="AcetylCoA_trans_1-like"/>
</dbReference>
<dbReference type="GO" id="GO:0035348">
    <property type="term" value="P:acetyl-CoA transmembrane transport"/>
    <property type="evidence" value="ECO:0007669"/>
    <property type="project" value="InterPro"/>
</dbReference>
<dbReference type="InterPro" id="IPR004752">
    <property type="entry name" value="AmpG_permease/AT-1"/>
</dbReference>
<keyword evidence="3 5" id="KW-1133">Transmembrane helix</keyword>
<feature type="transmembrane region" description="Helical" evidence="5">
    <location>
        <begin position="105"/>
        <end position="124"/>
    </location>
</feature>
<reference evidence="6" key="2">
    <citation type="submission" date="2022-10" db="EMBL/GenBank/DDBJ databases">
        <authorList>
            <consortium name="ENA_rothamsted_submissions"/>
            <consortium name="culmorum"/>
            <person name="King R."/>
        </authorList>
    </citation>
    <scope>NUCLEOTIDE SEQUENCE</scope>
</reference>
<dbReference type="Pfam" id="PF13000">
    <property type="entry name" value="Acatn"/>
    <property type="match status" value="1"/>
</dbReference>
<dbReference type="InterPro" id="IPR036259">
    <property type="entry name" value="MFS_trans_sf"/>
</dbReference>
<evidence type="ECO:0000256" key="3">
    <source>
        <dbReference type="ARBA" id="ARBA00022989"/>
    </source>
</evidence>
<evidence type="ECO:0000256" key="5">
    <source>
        <dbReference type="SAM" id="Phobius"/>
    </source>
</evidence>